<dbReference type="OrthoDB" id="1925987at2"/>
<dbReference type="InterPro" id="IPR038763">
    <property type="entry name" value="DHH_sf"/>
</dbReference>
<feature type="domain" description="DDH" evidence="1">
    <location>
        <begin position="41"/>
        <end position="188"/>
    </location>
</feature>
<evidence type="ECO:0000313" key="3">
    <source>
        <dbReference type="Proteomes" id="UP000286268"/>
    </source>
</evidence>
<keyword evidence="3" id="KW-1185">Reference proteome</keyword>
<dbReference type="GO" id="GO:0004527">
    <property type="term" value="F:exonuclease activity"/>
    <property type="evidence" value="ECO:0007669"/>
    <property type="project" value="UniProtKB-KW"/>
</dbReference>
<dbReference type="RefSeq" id="WP_128212716.1">
    <property type="nucleotide sequence ID" value="NZ_CP025746.1"/>
</dbReference>
<dbReference type="AlphaFoldDB" id="A0A3R5V7L9"/>
<dbReference type="InterPro" id="IPR001667">
    <property type="entry name" value="DDH_dom"/>
</dbReference>
<dbReference type="PANTHER" id="PTHR30255:SF2">
    <property type="entry name" value="SINGLE-STRANDED-DNA-SPECIFIC EXONUCLEASE RECJ"/>
    <property type="match status" value="1"/>
</dbReference>
<dbReference type="Proteomes" id="UP000286268">
    <property type="component" value="Chromosome"/>
</dbReference>
<sequence>MEKIWESIYRPSYITGYNPFIIKNMNKAIERLVKAINQREKIVIYSGCDVDGLCGLASLLLVLKYLNADVEYYIGDEKNNSHSLETETLRNHIHFLGAELLITSGCGLESKEQEILCGSLGIDLIVTENKKVKSDLKSIYINPSQEGCSYRYKNLSASGVTFKLMQAIAIYYNMKSINRYLDLILLGTISSDAESKGENSIFIKEGINFLNNTNNYGLRAIMEFYNIDEFNCDSIRKIINVITPAIGAVDKKDNARIVVELLTTNDISRARQITKYLYNEKIR</sequence>
<reference evidence="2 3" key="1">
    <citation type="submission" date="2018-01" db="EMBL/GenBank/DDBJ databases">
        <title>Genome Sequencing and Assembly of Anaerobacter polyendosporus strain CT4.</title>
        <authorList>
            <person name="Tachaapaikoon C."/>
            <person name="Sutheeworapong S."/>
            <person name="Jenjaroenpun P."/>
            <person name="Wongsurawat T."/>
            <person name="Nookeaw I."/>
            <person name="Cheawchanlertfa P."/>
            <person name="Kosugi A."/>
            <person name="Cheevadhanarak S."/>
            <person name="Ratanakhanokchai K."/>
        </authorList>
    </citation>
    <scope>NUCLEOTIDE SEQUENCE [LARGE SCALE GENOMIC DNA]</scope>
    <source>
        <strain evidence="2 3">CT4</strain>
    </source>
</reference>
<dbReference type="InterPro" id="IPR051673">
    <property type="entry name" value="SSDNA_exonuclease_RecJ"/>
</dbReference>
<dbReference type="KEGG" id="cmah:C1I91_09815"/>
<organism evidence="2 3">
    <name type="scientific">Clostridium manihotivorum</name>
    <dbReference type="NCBI Taxonomy" id="2320868"/>
    <lineage>
        <taxon>Bacteria</taxon>
        <taxon>Bacillati</taxon>
        <taxon>Bacillota</taxon>
        <taxon>Clostridia</taxon>
        <taxon>Eubacteriales</taxon>
        <taxon>Clostridiaceae</taxon>
        <taxon>Clostridium</taxon>
    </lineage>
</organism>
<accession>A0A3R5V7L9</accession>
<evidence type="ECO:0000259" key="1">
    <source>
        <dbReference type="Pfam" id="PF01368"/>
    </source>
</evidence>
<dbReference type="SUPFAM" id="SSF64182">
    <property type="entry name" value="DHH phosphoesterases"/>
    <property type="match status" value="1"/>
</dbReference>
<protein>
    <submittedName>
        <fullName evidence="2">Phosphoesterase</fullName>
    </submittedName>
</protein>
<dbReference type="Gene3D" id="3.90.1640.30">
    <property type="match status" value="1"/>
</dbReference>
<evidence type="ECO:0000313" key="2">
    <source>
        <dbReference type="EMBL" id="QAA31923.1"/>
    </source>
</evidence>
<gene>
    <name evidence="2" type="ORF">C1I91_09815</name>
</gene>
<dbReference type="EMBL" id="CP025746">
    <property type="protein sequence ID" value="QAA31923.1"/>
    <property type="molecule type" value="Genomic_DNA"/>
</dbReference>
<name>A0A3R5V7L9_9CLOT</name>
<dbReference type="PANTHER" id="PTHR30255">
    <property type="entry name" value="SINGLE-STRANDED-DNA-SPECIFIC EXONUCLEASE RECJ"/>
    <property type="match status" value="1"/>
</dbReference>
<dbReference type="Pfam" id="PF01368">
    <property type="entry name" value="DHH"/>
    <property type="match status" value="1"/>
</dbReference>
<proteinExistence type="predicted"/>